<keyword evidence="8" id="KW-1185">Reference proteome</keyword>
<keyword evidence="5" id="KW-0675">Receptor</keyword>
<keyword evidence="3" id="KW-1133">Transmembrane helix</keyword>
<feature type="non-terminal residue" evidence="9">
    <location>
        <position position="149"/>
    </location>
</feature>
<dbReference type="InterPro" id="IPR001828">
    <property type="entry name" value="ANF_lig-bd_rcpt"/>
</dbReference>
<evidence type="ECO:0000256" key="5">
    <source>
        <dbReference type="ARBA" id="ARBA00023170"/>
    </source>
</evidence>
<dbReference type="PRINTS" id="PR00248">
    <property type="entry name" value="GPCRMGR"/>
</dbReference>
<evidence type="ECO:0000256" key="6">
    <source>
        <dbReference type="ARBA" id="ARBA00023180"/>
    </source>
</evidence>
<organism evidence="8 9">
    <name type="scientific">Pantherophis guttatus</name>
    <name type="common">Corn snake</name>
    <name type="synonym">Elaphe guttata</name>
    <dbReference type="NCBI Taxonomy" id="94885"/>
    <lineage>
        <taxon>Eukaryota</taxon>
        <taxon>Metazoa</taxon>
        <taxon>Chordata</taxon>
        <taxon>Craniata</taxon>
        <taxon>Vertebrata</taxon>
        <taxon>Euteleostomi</taxon>
        <taxon>Lepidosauria</taxon>
        <taxon>Squamata</taxon>
        <taxon>Bifurcata</taxon>
        <taxon>Unidentata</taxon>
        <taxon>Episquamata</taxon>
        <taxon>Toxicofera</taxon>
        <taxon>Serpentes</taxon>
        <taxon>Colubroidea</taxon>
        <taxon>Colubridae</taxon>
        <taxon>Colubrinae</taxon>
        <taxon>Pantherophis</taxon>
    </lineage>
</organism>
<accession>A0ABM3Z4X6</accession>
<evidence type="ECO:0000256" key="2">
    <source>
        <dbReference type="ARBA" id="ARBA00022692"/>
    </source>
</evidence>
<dbReference type="PANTHER" id="PTHR24061">
    <property type="entry name" value="CALCIUM-SENSING RECEPTOR-RELATED"/>
    <property type="match status" value="1"/>
</dbReference>
<proteinExistence type="predicted"/>
<gene>
    <name evidence="9" type="primary">LOC132710695</name>
</gene>
<dbReference type="Proteomes" id="UP001652622">
    <property type="component" value="Unplaced"/>
</dbReference>
<reference evidence="9" key="1">
    <citation type="submission" date="2025-08" db="UniProtKB">
        <authorList>
            <consortium name="RefSeq"/>
        </authorList>
    </citation>
    <scope>IDENTIFICATION</scope>
    <source>
        <tissue evidence="9">Blood</tissue>
    </source>
</reference>
<dbReference type="GeneID" id="132710695"/>
<evidence type="ECO:0000256" key="4">
    <source>
        <dbReference type="ARBA" id="ARBA00023136"/>
    </source>
</evidence>
<dbReference type="Gene3D" id="3.40.50.2300">
    <property type="match status" value="1"/>
</dbReference>
<evidence type="ECO:0000313" key="9">
    <source>
        <dbReference type="RefSeq" id="XP_060543430.1"/>
    </source>
</evidence>
<dbReference type="InterPro" id="IPR028082">
    <property type="entry name" value="Peripla_BP_I"/>
</dbReference>
<evidence type="ECO:0000259" key="7">
    <source>
        <dbReference type="Pfam" id="PF01094"/>
    </source>
</evidence>
<dbReference type="SUPFAM" id="SSF53822">
    <property type="entry name" value="Periplasmic binding protein-like I"/>
    <property type="match status" value="1"/>
</dbReference>
<dbReference type="RefSeq" id="XP_060543430.1">
    <property type="nucleotide sequence ID" value="XM_060687447.1"/>
</dbReference>
<feature type="domain" description="Receptor ligand binding region" evidence="7">
    <location>
        <begin position="32"/>
        <end position="146"/>
    </location>
</feature>
<dbReference type="Pfam" id="PF01094">
    <property type="entry name" value="ANF_receptor"/>
    <property type="match status" value="1"/>
</dbReference>
<keyword evidence="6" id="KW-0325">Glycoprotein</keyword>
<sequence length="149" mass="16557">MSTATIIFQIMLSFNTAPYTQAPSSSLTDPARLLSFIFAIQQVNRKSPLLYNLTLGYNIHDNYFNTLGTSDALLDMLSTGEANVPNYRCGKKDNLMAVLDGSFDDISIQMSTLVGTYKVPQISYGIISEALSDKRQMPFFHEMLPQNGI</sequence>
<comment type="subcellular location">
    <subcellularLocation>
        <location evidence="1">Membrane</location>
        <topology evidence="1">Multi-pass membrane protein</topology>
    </subcellularLocation>
</comment>
<evidence type="ECO:0000313" key="8">
    <source>
        <dbReference type="Proteomes" id="UP001652622"/>
    </source>
</evidence>
<evidence type="ECO:0000256" key="1">
    <source>
        <dbReference type="ARBA" id="ARBA00004141"/>
    </source>
</evidence>
<dbReference type="InterPro" id="IPR000337">
    <property type="entry name" value="GPCR_3"/>
</dbReference>
<evidence type="ECO:0000256" key="3">
    <source>
        <dbReference type="ARBA" id="ARBA00022989"/>
    </source>
</evidence>
<keyword evidence="4" id="KW-0472">Membrane</keyword>
<dbReference type="InterPro" id="IPR000068">
    <property type="entry name" value="GPCR_3_Ca_sens_rcpt-rel"/>
</dbReference>
<protein>
    <submittedName>
        <fullName evidence="9">Metabotropic glutamate receptor 2-like</fullName>
    </submittedName>
</protein>
<dbReference type="PANTHER" id="PTHR24061:SF599">
    <property type="entry name" value="G-PROTEIN COUPLED RECEPTORS FAMILY 3 PROFILE DOMAIN-CONTAINING PROTEIN"/>
    <property type="match status" value="1"/>
</dbReference>
<name>A0ABM3Z4X6_PANGU</name>
<keyword evidence="2" id="KW-0812">Transmembrane</keyword>